<name>A0A7J7P1T4_9MAGN</name>
<dbReference type="NCBIfam" id="TIGR01615">
    <property type="entry name" value="A_thal_3542"/>
    <property type="match status" value="1"/>
</dbReference>
<dbReference type="Proteomes" id="UP000541444">
    <property type="component" value="Unassembled WGS sequence"/>
</dbReference>
<dbReference type="EMBL" id="JACGCM010000347">
    <property type="protein sequence ID" value="KAF6173406.1"/>
    <property type="molecule type" value="Genomic_DNA"/>
</dbReference>
<reference evidence="1 2" key="1">
    <citation type="journal article" date="2020" name="IScience">
        <title>Genome Sequencing of the Endangered Kingdonia uniflora (Circaeasteraceae, Ranunculales) Reveals Potential Mechanisms of Evolutionary Specialization.</title>
        <authorList>
            <person name="Sun Y."/>
            <person name="Deng T."/>
            <person name="Zhang A."/>
            <person name="Moore M.J."/>
            <person name="Landis J.B."/>
            <person name="Lin N."/>
            <person name="Zhang H."/>
            <person name="Zhang X."/>
            <person name="Huang J."/>
            <person name="Zhang X."/>
            <person name="Sun H."/>
            <person name="Wang H."/>
        </authorList>
    </citation>
    <scope>NUCLEOTIDE SEQUENCE [LARGE SCALE GENOMIC DNA]</scope>
    <source>
        <strain evidence="1">TB1705</strain>
        <tissue evidence="1">Leaf</tissue>
    </source>
</reference>
<accession>A0A7J7P1T4</accession>
<dbReference type="Pfam" id="PF04720">
    <property type="entry name" value="PDDEXK_6"/>
    <property type="match status" value="1"/>
</dbReference>
<evidence type="ECO:0000313" key="2">
    <source>
        <dbReference type="Proteomes" id="UP000541444"/>
    </source>
</evidence>
<dbReference type="AlphaFoldDB" id="A0A7J7P1T4"/>
<sequence>MQLQLAMKIQPISDFDSQREPSDHVKPVVKSRFKRLFERPFKTSSSEKNVIIGDQQCGKDNNAEFEPSSVILAKLVENFIEQGNDYKQNVVEASSDDEFESCGCFGDSNSSSADASEILKTLVAPASAVERTILGVIGKIVDDHSKIVGKIGTSKEDFTKFVNGGLQTLGYGSSICKTRWEKKDSIPAAGEYEYMELIMEKERYIIDIDFQSEFEIARSTKTYKAVLQSLPVIFLGKADRLCQIIRIVSDAAKQSLRKKGMPFPPWRRAEYIKAKWLSPHTTISQSLTAKKSDIGSIKSDTFSGEFELIFGKMSSPIPLISSLGVNANFDSSSKSGEANSNIKVVVSALPLPIPWQPPAIKPRNSLRGGKIVTGLASIMKEKP</sequence>
<comment type="caution">
    <text evidence="1">The sequence shown here is derived from an EMBL/GenBank/DDBJ whole genome shotgun (WGS) entry which is preliminary data.</text>
</comment>
<organism evidence="1 2">
    <name type="scientific">Kingdonia uniflora</name>
    <dbReference type="NCBI Taxonomy" id="39325"/>
    <lineage>
        <taxon>Eukaryota</taxon>
        <taxon>Viridiplantae</taxon>
        <taxon>Streptophyta</taxon>
        <taxon>Embryophyta</taxon>
        <taxon>Tracheophyta</taxon>
        <taxon>Spermatophyta</taxon>
        <taxon>Magnoliopsida</taxon>
        <taxon>Ranunculales</taxon>
        <taxon>Circaeasteraceae</taxon>
        <taxon>Kingdonia</taxon>
    </lineage>
</organism>
<protein>
    <submittedName>
        <fullName evidence="1">Uncharacterized protein</fullName>
    </submittedName>
</protein>
<proteinExistence type="predicted"/>
<dbReference type="PANTHER" id="PTHR31579">
    <property type="entry name" value="OS03G0796600 PROTEIN"/>
    <property type="match status" value="1"/>
</dbReference>
<dbReference type="OrthoDB" id="691424at2759"/>
<keyword evidence="2" id="KW-1185">Reference proteome</keyword>
<gene>
    <name evidence="1" type="ORF">GIB67_027101</name>
</gene>
<dbReference type="PANTHER" id="PTHR31579:SF14">
    <property type="entry name" value="RNA POLYMERASE SUBUNIT BETA-BETA PROTEIN, PUTATIVE (DUF506)-RELATED"/>
    <property type="match status" value="1"/>
</dbReference>
<dbReference type="InterPro" id="IPR006502">
    <property type="entry name" value="PDDEXK-like"/>
</dbReference>
<evidence type="ECO:0000313" key="1">
    <source>
        <dbReference type="EMBL" id="KAF6173406.1"/>
    </source>
</evidence>